<dbReference type="Proteomes" id="UP000092462">
    <property type="component" value="Unassembled WGS sequence"/>
</dbReference>
<name>A0A1B0DBV4_PHLPP</name>
<dbReference type="Pfam" id="PF10180">
    <property type="entry name" value="WKF"/>
    <property type="match status" value="1"/>
</dbReference>
<dbReference type="FunFam" id="3.40.30.10:FF:000001">
    <property type="entry name" value="Thioredoxin"/>
    <property type="match status" value="1"/>
</dbReference>
<evidence type="ECO:0000256" key="2">
    <source>
        <dbReference type="ARBA" id="ARBA00022982"/>
    </source>
</evidence>
<dbReference type="InterPro" id="IPR013766">
    <property type="entry name" value="Thioredoxin_domain"/>
</dbReference>
<proteinExistence type="predicted"/>
<keyword evidence="2" id="KW-0249">Electron transport</keyword>
<keyword evidence="4" id="KW-0676">Redox-active center</keyword>
<dbReference type="EnsemblMetazoa" id="PPAI005293-RA">
    <property type="protein sequence ID" value="PPAI005293-PA"/>
    <property type="gene ID" value="PPAI005293"/>
</dbReference>
<dbReference type="AlphaFoldDB" id="A0A1B0DBV4"/>
<evidence type="ECO:0000256" key="4">
    <source>
        <dbReference type="ARBA" id="ARBA00023284"/>
    </source>
</evidence>
<dbReference type="CDD" id="cd02947">
    <property type="entry name" value="TRX_family"/>
    <property type="match status" value="1"/>
</dbReference>
<keyword evidence="3" id="KW-1015">Disulfide bond</keyword>
<evidence type="ECO:0000256" key="1">
    <source>
        <dbReference type="ARBA" id="ARBA00022448"/>
    </source>
</evidence>
<feature type="region of interest" description="Disordered" evidence="5">
    <location>
        <begin position="139"/>
        <end position="214"/>
    </location>
</feature>
<sequence length="322" mass="37496">MFSAVSRGAQVTRIVGQGRRLLHTSTSRLSNIYKIQTIEEFTEKVSNSKTPVIVDFFATWCGPCKMLTPRIESIIQENEGKISLLKVDVDEHSDLALDHEVSSVPVLVAFNKGKEENRIIGLQDTDKLRKWVGDFVKNEKPRKRKAEKDRGKKEEREKNLPDEPQSDEEGASETREPTEEEIQESKKPENQLNVETVRGKKRKLTQKNVEQSKEKLKNLEKESAVTYLKKWKNEKNRWKFEKLKQIFIQNNALNEDKFDEEMWPIVLEYLEKSKGASRKFLIDTAEKVIQEVDQAIEEDSQKTALLKESRYLRARELLQILH</sequence>
<dbReference type="Pfam" id="PF00085">
    <property type="entry name" value="Thioredoxin"/>
    <property type="match status" value="1"/>
</dbReference>
<dbReference type="VEuPathDB" id="VectorBase:PPAPM1_000823"/>
<accession>A0A1B0DBV4</accession>
<dbReference type="EMBL" id="AJVK01030297">
    <property type="status" value="NOT_ANNOTATED_CDS"/>
    <property type="molecule type" value="Genomic_DNA"/>
</dbReference>
<keyword evidence="7" id="KW-1185">Reference proteome</keyword>
<dbReference type="GO" id="GO:0015035">
    <property type="term" value="F:protein-disulfide reductase activity"/>
    <property type="evidence" value="ECO:0007669"/>
    <property type="project" value="InterPro"/>
</dbReference>
<dbReference type="Gene3D" id="3.40.30.10">
    <property type="entry name" value="Glutaredoxin"/>
    <property type="match status" value="1"/>
</dbReference>
<feature type="compositionally biased region" description="Basic and acidic residues" evidence="5">
    <location>
        <begin position="146"/>
        <end position="161"/>
    </location>
</feature>
<dbReference type="InterPro" id="IPR036249">
    <property type="entry name" value="Thioredoxin-like_sf"/>
</dbReference>
<protein>
    <submittedName>
        <fullName evidence="6">Uncharacterized protein</fullName>
    </submittedName>
</protein>
<dbReference type="VEuPathDB" id="VectorBase:PPAI005293"/>
<dbReference type="SUPFAM" id="SSF52833">
    <property type="entry name" value="Thioredoxin-like"/>
    <property type="match status" value="1"/>
</dbReference>
<dbReference type="GO" id="GO:0005737">
    <property type="term" value="C:cytoplasm"/>
    <property type="evidence" value="ECO:0007669"/>
    <property type="project" value="TreeGrafter"/>
</dbReference>
<dbReference type="NCBIfam" id="TIGR01068">
    <property type="entry name" value="thioredoxin"/>
    <property type="match status" value="1"/>
</dbReference>
<dbReference type="PRINTS" id="PR00421">
    <property type="entry name" value="THIOREDOXIN"/>
</dbReference>
<dbReference type="PROSITE" id="PS51352">
    <property type="entry name" value="THIOREDOXIN_2"/>
    <property type="match status" value="1"/>
</dbReference>
<dbReference type="PROSITE" id="PS00194">
    <property type="entry name" value="THIOREDOXIN_1"/>
    <property type="match status" value="1"/>
</dbReference>
<dbReference type="InterPro" id="IPR005746">
    <property type="entry name" value="Thioredoxin"/>
</dbReference>
<organism evidence="6 7">
    <name type="scientific">Phlebotomus papatasi</name>
    <name type="common">Sandfly</name>
    <dbReference type="NCBI Taxonomy" id="29031"/>
    <lineage>
        <taxon>Eukaryota</taxon>
        <taxon>Metazoa</taxon>
        <taxon>Ecdysozoa</taxon>
        <taxon>Arthropoda</taxon>
        <taxon>Hexapoda</taxon>
        <taxon>Insecta</taxon>
        <taxon>Pterygota</taxon>
        <taxon>Neoptera</taxon>
        <taxon>Endopterygota</taxon>
        <taxon>Diptera</taxon>
        <taxon>Nematocera</taxon>
        <taxon>Psychodoidea</taxon>
        <taxon>Psychodidae</taxon>
        <taxon>Phlebotomus</taxon>
        <taxon>Phlebotomus</taxon>
    </lineage>
</organism>
<evidence type="ECO:0000256" key="5">
    <source>
        <dbReference type="SAM" id="MobiDB-lite"/>
    </source>
</evidence>
<dbReference type="PANTHER" id="PTHR45663">
    <property type="entry name" value="GEO12009P1"/>
    <property type="match status" value="1"/>
</dbReference>
<evidence type="ECO:0000313" key="6">
    <source>
        <dbReference type="EnsemblMetazoa" id="PPAI005293-PA"/>
    </source>
</evidence>
<dbReference type="PANTHER" id="PTHR45663:SF11">
    <property type="entry name" value="GEO12009P1"/>
    <property type="match status" value="1"/>
</dbReference>
<dbReference type="InterPro" id="IPR017937">
    <property type="entry name" value="Thioredoxin_CS"/>
</dbReference>
<dbReference type="InterPro" id="IPR019327">
    <property type="entry name" value="WKF"/>
</dbReference>
<evidence type="ECO:0000256" key="3">
    <source>
        <dbReference type="ARBA" id="ARBA00023157"/>
    </source>
</evidence>
<feature type="compositionally biased region" description="Basic and acidic residues" evidence="5">
    <location>
        <begin position="172"/>
        <end position="189"/>
    </location>
</feature>
<evidence type="ECO:0000313" key="7">
    <source>
        <dbReference type="Proteomes" id="UP000092462"/>
    </source>
</evidence>
<keyword evidence="1" id="KW-0813">Transport</keyword>
<reference evidence="6" key="1">
    <citation type="submission" date="2022-08" db="UniProtKB">
        <authorList>
            <consortium name="EnsemblMetazoa"/>
        </authorList>
    </citation>
    <scope>IDENTIFICATION</scope>
    <source>
        <strain evidence="6">Israel</strain>
    </source>
</reference>